<proteinExistence type="predicted"/>
<feature type="region of interest" description="Disordered" evidence="2">
    <location>
        <begin position="1"/>
        <end position="22"/>
    </location>
</feature>
<dbReference type="SMART" id="SM00028">
    <property type="entry name" value="TPR"/>
    <property type="match status" value="2"/>
</dbReference>
<dbReference type="Proteomes" id="UP000680158">
    <property type="component" value="Unassembled WGS sequence"/>
</dbReference>
<dbReference type="Gene3D" id="1.25.40.10">
    <property type="entry name" value="Tetratricopeptide repeat domain"/>
    <property type="match status" value="1"/>
</dbReference>
<dbReference type="InterPro" id="IPR011990">
    <property type="entry name" value="TPR-like_helical_dom_sf"/>
</dbReference>
<sequence>MKLFSSRKKQAQKFHELGQAQSDEGNDLEAITSYMKAIELDPQKSESFYNLGLIYKYKGEWEKSLEFNAEANRLDPDDEAARWNLAIAATALRNWPIARKAWADNGIALEGESGAIDMNFGIAPVRLNPDEDGEVVWATRIDPVRARIDNIPFKESGFKHGDIVLHDGAPVGSRKIGEREYSVFNVLELFEESDYTTTEAIVLIESNEDLEILEKLFSSTPHYFEDWSSNIRILCKQCSEGEPHEQHDVELKEVWNPKRNLGIAVLKNESVSEIFDVWQKECGGRLLEIIETVQDSV</sequence>
<dbReference type="InterPro" id="IPR019734">
    <property type="entry name" value="TPR_rpt"/>
</dbReference>
<evidence type="ECO:0000313" key="3">
    <source>
        <dbReference type="EMBL" id="MBR7746226.1"/>
    </source>
</evidence>
<feature type="repeat" description="TPR" evidence="1">
    <location>
        <begin position="45"/>
        <end position="78"/>
    </location>
</feature>
<reference evidence="3 4" key="1">
    <citation type="submission" date="2021-04" db="EMBL/GenBank/DDBJ databases">
        <title>novel species isolated from subtropical streams in China.</title>
        <authorList>
            <person name="Lu H."/>
        </authorList>
    </citation>
    <scope>NUCLEOTIDE SEQUENCE [LARGE SCALE GENOMIC DNA]</scope>
    <source>
        <strain evidence="3 4">BYS107W</strain>
    </source>
</reference>
<accession>A0A941I3A9</accession>
<dbReference type="RefSeq" id="WP_212683583.1">
    <property type="nucleotide sequence ID" value="NZ_JAGSPM010000003.1"/>
</dbReference>
<keyword evidence="1" id="KW-0802">TPR repeat</keyword>
<feature type="repeat" description="TPR" evidence="1">
    <location>
        <begin position="11"/>
        <end position="44"/>
    </location>
</feature>
<name>A0A941I3A9_9BURK</name>
<evidence type="ECO:0000256" key="1">
    <source>
        <dbReference type="PROSITE-ProRule" id="PRU00339"/>
    </source>
</evidence>
<dbReference type="SUPFAM" id="SSF48452">
    <property type="entry name" value="TPR-like"/>
    <property type="match status" value="1"/>
</dbReference>
<protein>
    <submittedName>
        <fullName evidence="3">Tetratricopeptide repeat protein</fullName>
    </submittedName>
</protein>
<dbReference type="AlphaFoldDB" id="A0A941I3A9"/>
<evidence type="ECO:0000313" key="4">
    <source>
        <dbReference type="Proteomes" id="UP000680158"/>
    </source>
</evidence>
<dbReference type="Pfam" id="PF13414">
    <property type="entry name" value="TPR_11"/>
    <property type="match status" value="1"/>
</dbReference>
<gene>
    <name evidence="3" type="ORF">KDM92_06500</name>
</gene>
<comment type="caution">
    <text evidence="3">The sequence shown here is derived from an EMBL/GenBank/DDBJ whole genome shotgun (WGS) entry which is preliminary data.</text>
</comment>
<evidence type="ECO:0000256" key="2">
    <source>
        <dbReference type="SAM" id="MobiDB-lite"/>
    </source>
</evidence>
<keyword evidence="4" id="KW-1185">Reference proteome</keyword>
<dbReference type="EMBL" id="JAGSPM010000003">
    <property type="protein sequence ID" value="MBR7746226.1"/>
    <property type="molecule type" value="Genomic_DNA"/>
</dbReference>
<organism evidence="3 4">
    <name type="scientific">Undibacterium baiyunense</name>
    <dbReference type="NCBI Taxonomy" id="2828731"/>
    <lineage>
        <taxon>Bacteria</taxon>
        <taxon>Pseudomonadati</taxon>
        <taxon>Pseudomonadota</taxon>
        <taxon>Betaproteobacteria</taxon>
        <taxon>Burkholderiales</taxon>
        <taxon>Oxalobacteraceae</taxon>
        <taxon>Undibacterium</taxon>
    </lineage>
</organism>
<dbReference type="PROSITE" id="PS50005">
    <property type="entry name" value="TPR"/>
    <property type="match status" value="2"/>
</dbReference>
<feature type="compositionally biased region" description="Basic residues" evidence="2">
    <location>
        <begin position="1"/>
        <end position="12"/>
    </location>
</feature>